<keyword evidence="4 10" id="KW-0812">Transmembrane</keyword>
<dbReference type="PROSITE" id="PS00211">
    <property type="entry name" value="ABC_TRANSPORTER_1"/>
    <property type="match status" value="2"/>
</dbReference>
<feature type="transmembrane region" description="Helical" evidence="10">
    <location>
        <begin position="955"/>
        <end position="975"/>
    </location>
</feature>
<evidence type="ECO:0000259" key="12">
    <source>
        <dbReference type="PROSITE" id="PS50929"/>
    </source>
</evidence>
<feature type="transmembrane region" description="Helical" evidence="10">
    <location>
        <begin position="691"/>
        <end position="716"/>
    </location>
</feature>
<accession>A0A6A6Y101</accession>
<feature type="transmembrane region" description="Helical" evidence="10">
    <location>
        <begin position="810"/>
        <end position="833"/>
    </location>
</feature>
<name>A0A6A6Y101_9PEZI</name>
<evidence type="ECO:0000313" key="13">
    <source>
        <dbReference type="EMBL" id="KAF2802193.1"/>
    </source>
</evidence>
<dbReference type="GO" id="GO:0015421">
    <property type="term" value="F:ABC-type oligopeptide transporter activity"/>
    <property type="evidence" value="ECO:0007669"/>
    <property type="project" value="TreeGrafter"/>
</dbReference>
<dbReference type="GO" id="GO:0016887">
    <property type="term" value="F:ATP hydrolysis activity"/>
    <property type="evidence" value="ECO:0007669"/>
    <property type="project" value="InterPro"/>
</dbReference>
<dbReference type="InterPro" id="IPR039421">
    <property type="entry name" value="Type_1_exporter"/>
</dbReference>
<feature type="transmembrane region" description="Helical" evidence="10">
    <location>
        <begin position="736"/>
        <end position="759"/>
    </location>
</feature>
<feature type="transmembrane region" description="Helical" evidence="10">
    <location>
        <begin position="839"/>
        <end position="861"/>
    </location>
</feature>
<dbReference type="GO" id="GO:0005743">
    <property type="term" value="C:mitochondrial inner membrane"/>
    <property type="evidence" value="ECO:0007669"/>
    <property type="project" value="TreeGrafter"/>
</dbReference>
<feature type="domain" description="ABC transmembrane type-1" evidence="12">
    <location>
        <begin position="696"/>
        <end position="983"/>
    </location>
</feature>
<proteinExistence type="inferred from homology"/>
<dbReference type="InterPro" id="IPR011527">
    <property type="entry name" value="ABC1_TM_dom"/>
</dbReference>
<evidence type="ECO:0000256" key="1">
    <source>
        <dbReference type="ARBA" id="ARBA00004141"/>
    </source>
</evidence>
<organism evidence="13">
    <name type="scientific">Mytilinidion resinicola</name>
    <dbReference type="NCBI Taxonomy" id="574789"/>
    <lineage>
        <taxon>Eukaryota</taxon>
        <taxon>Fungi</taxon>
        <taxon>Dikarya</taxon>
        <taxon>Ascomycota</taxon>
        <taxon>Pezizomycotina</taxon>
        <taxon>Dothideomycetes</taxon>
        <taxon>Pleosporomycetidae</taxon>
        <taxon>Mytilinidiales</taxon>
        <taxon>Mytilinidiaceae</taxon>
        <taxon>Mytilinidion</taxon>
    </lineage>
</organism>
<feature type="region of interest" description="Disordered" evidence="9">
    <location>
        <begin position="1"/>
        <end position="25"/>
    </location>
</feature>
<dbReference type="CDD" id="cd18577">
    <property type="entry name" value="ABC_6TM_Pgp_ABCB1_D1_like"/>
    <property type="match status" value="1"/>
</dbReference>
<dbReference type="InterPro" id="IPR003593">
    <property type="entry name" value="AAA+_ATPase"/>
</dbReference>
<dbReference type="InterPro" id="IPR003439">
    <property type="entry name" value="ABC_transporter-like_ATP-bd"/>
</dbReference>
<feature type="transmembrane region" description="Helical" evidence="10">
    <location>
        <begin position="45"/>
        <end position="65"/>
    </location>
</feature>
<dbReference type="SUPFAM" id="SSF90123">
    <property type="entry name" value="ABC transporter transmembrane region"/>
    <property type="match status" value="2"/>
</dbReference>
<dbReference type="RefSeq" id="XP_033569157.1">
    <property type="nucleotide sequence ID" value="XM_033728657.1"/>
</dbReference>
<dbReference type="PROSITE" id="PS50929">
    <property type="entry name" value="ABC_TM1F"/>
    <property type="match status" value="2"/>
</dbReference>
<dbReference type="PROSITE" id="PS50893">
    <property type="entry name" value="ABC_TRANSPORTER_2"/>
    <property type="match status" value="2"/>
</dbReference>
<dbReference type="GO" id="GO:0005524">
    <property type="term" value="F:ATP binding"/>
    <property type="evidence" value="ECO:0007669"/>
    <property type="project" value="UniProtKB-KW"/>
</dbReference>
<feature type="transmembrane region" description="Helical" evidence="10">
    <location>
        <begin position="172"/>
        <end position="192"/>
    </location>
</feature>
<gene>
    <name evidence="13 15" type="ORF">BDZ99DRAFT_577139</name>
</gene>
<dbReference type="SUPFAM" id="SSF52540">
    <property type="entry name" value="P-loop containing nucleoside triphosphate hydrolases"/>
    <property type="match status" value="2"/>
</dbReference>
<dbReference type="InterPro" id="IPR036640">
    <property type="entry name" value="ABC1_TM_sf"/>
</dbReference>
<dbReference type="FunFam" id="3.40.50.300:FF:000251">
    <property type="entry name" value="ABC transporter B family member 19"/>
    <property type="match status" value="1"/>
</dbReference>
<reference evidence="15" key="2">
    <citation type="submission" date="2020-04" db="EMBL/GenBank/DDBJ databases">
        <authorList>
            <consortium name="NCBI Genome Project"/>
        </authorList>
    </citation>
    <scope>NUCLEOTIDE SEQUENCE</scope>
    <source>
        <strain evidence="15">CBS 304.34</strain>
    </source>
</reference>
<evidence type="ECO:0000259" key="11">
    <source>
        <dbReference type="PROSITE" id="PS50893"/>
    </source>
</evidence>
<sequence>MARGPQKSRSDESLKGNVDAESKSKEGGGVKSYFRVFRYADFTSWVLNIIAFIAAMAAGVLLPLMDVIFGRFVTTFNDFAVGKSTKAKFQGDIRTLSLYFVYLFIGKFCLTYIHTLLISISAIRTTRALRIDFLKHTLRQNIAFFDSSEAGSTSVQVTTNGNEVNSGIAEKLTLTLQSITTFFAAFIVAFAVQWKLTLITISIVPTILIVTFGAIAILVKTESQLLPIYGEAGLMAEEIFSSMRTVHAFWLQPLMSRKYDGLLADAQKVGNKKSPIYGALFSIEFFCIFCGYALAFWEGIRLYSSGEIKQSGKVVTVIFAVIVAAAALTQVGPQIVQITKSSSAAAELFKVIDRVPEIDSMSNEGLRPEKCIGELEAQNLHFAYPSRPDAPVLHGLSLIIPPKKTTALVGASGSGKSTIIGLLERWYDQSEGHLLVDGIDIREVNIEWLRTRMRLVQQEPVLFNGTVFENVSFGLLGTERAGLSQDDQLQLVKEACKAAYADEFVEHLPKGYHTEIGERAIMLSGGQKQRLAIARSIISNPQILLLDEATSALDPYAEKVVQKALDNVSENRTTLVIAHKLSTVRNADNIAVISDGRIIEQGTHEELLATDHAYAQLVRAQDLGGGSGDRDEIMDESSDAEPLDHKVSLVRTNTQVGSLHAEDNSVKKQGQTMNYGLVRCILIMLGEQMNLWYYFLMSAVAFILGGLTFPAQSILLSKAINTFQLEGAKRTSHANFYALMFFIVALAQFGIYFTVGFVGNRIAQVVSRKYRLELFENSIRQDMAFFDRPENTTGALASRLSTYPTNLEELLGFNIGLVLIQCVNLTASCILALVIGWKLALVVIFGALLPQVTCGYLRVVLEGKLEKETSERFSSSAGLAAEAVSAIRTVSSLTMERHIIQRYEERVGGVAARSMKSLIWTMFWYALTQSISFAAMALGFWYGGHLISIGEYSTSQFFIVFIGIVFSGEAAAQFFQYTSSITKAQAAANYILWFRTQIPTIRETEPTSPQHSETTLKSDYSAKDPGHATCTALEFAYPTRPNAKVLKGINVDVHPGQFAAFVGPSGCGKTTMIALLERFYDPSSGIIRFDSTPLPQRNPRLYRAQLALVQQEPVLYDASVYDNIAMGLADPSNATTEKIEDAARQANIHEFLVSLPDGYGTLCGGRGSQLSGGQRQRIAIARALVRRPRLLLLDEATSALDTESERVVQAALGRAKEGRTTVAVAHRLSTVKDADVILVFEKGRVVEMGTHGELLGKRGVYWEMCRGQALDRAV</sequence>
<reference evidence="15" key="3">
    <citation type="submission" date="2025-04" db="UniProtKB">
        <authorList>
            <consortium name="RefSeq"/>
        </authorList>
    </citation>
    <scope>IDENTIFICATION</scope>
    <source>
        <strain evidence="15">CBS 304.34</strain>
    </source>
</reference>
<dbReference type="Gene3D" id="3.40.50.300">
    <property type="entry name" value="P-loop containing nucleotide triphosphate hydrolases"/>
    <property type="match status" value="2"/>
</dbReference>
<dbReference type="FunFam" id="3.40.50.300:FF:000913">
    <property type="entry name" value="ABC multidrug transporter SitT"/>
    <property type="match status" value="1"/>
</dbReference>
<dbReference type="PANTHER" id="PTHR43394">
    <property type="entry name" value="ATP-DEPENDENT PERMEASE MDL1, MITOCHONDRIAL"/>
    <property type="match status" value="1"/>
</dbReference>
<feature type="transmembrane region" description="Helical" evidence="10">
    <location>
        <begin position="99"/>
        <end position="123"/>
    </location>
</feature>
<feature type="compositionally biased region" description="Basic and acidic residues" evidence="9">
    <location>
        <begin position="8"/>
        <end position="25"/>
    </location>
</feature>
<dbReference type="CDD" id="cd03249">
    <property type="entry name" value="ABC_MTABC3_MDL1_MDL2"/>
    <property type="match status" value="1"/>
</dbReference>
<keyword evidence="14" id="KW-1185">Reference proteome</keyword>
<keyword evidence="3" id="KW-0813">Transport</keyword>
<evidence type="ECO:0000313" key="14">
    <source>
        <dbReference type="Proteomes" id="UP000504636"/>
    </source>
</evidence>
<feature type="transmembrane region" description="Helical" evidence="10">
    <location>
        <begin position="198"/>
        <end position="219"/>
    </location>
</feature>
<evidence type="ECO:0000256" key="3">
    <source>
        <dbReference type="ARBA" id="ARBA00022448"/>
    </source>
</evidence>
<keyword evidence="8 10" id="KW-0472">Membrane</keyword>
<dbReference type="InterPro" id="IPR027417">
    <property type="entry name" value="P-loop_NTPase"/>
</dbReference>
<dbReference type="CDD" id="cd18578">
    <property type="entry name" value="ABC_6TM_Pgp_ABCB1_D2_like"/>
    <property type="match status" value="1"/>
</dbReference>
<comment type="similarity">
    <text evidence="2">Belongs to the ABC transporter superfamily. ABCB family. Multidrug resistance exporter (TC 3.A.1.201) subfamily.</text>
</comment>
<evidence type="ECO:0000256" key="8">
    <source>
        <dbReference type="ARBA" id="ARBA00023136"/>
    </source>
</evidence>
<evidence type="ECO:0000256" key="10">
    <source>
        <dbReference type="SAM" id="Phobius"/>
    </source>
</evidence>
<keyword evidence="5" id="KW-0547">Nucleotide-binding</keyword>
<evidence type="ECO:0000313" key="15">
    <source>
        <dbReference type="RefSeq" id="XP_033569157.1"/>
    </source>
</evidence>
<dbReference type="GO" id="GO:0090374">
    <property type="term" value="P:oligopeptide export from mitochondrion"/>
    <property type="evidence" value="ECO:0007669"/>
    <property type="project" value="TreeGrafter"/>
</dbReference>
<dbReference type="InterPro" id="IPR017871">
    <property type="entry name" value="ABC_transporter-like_CS"/>
</dbReference>
<dbReference type="Pfam" id="PF00664">
    <property type="entry name" value="ABC_membrane"/>
    <property type="match status" value="2"/>
</dbReference>
<keyword evidence="6" id="KW-0067">ATP-binding</keyword>
<evidence type="ECO:0000256" key="2">
    <source>
        <dbReference type="ARBA" id="ARBA00007577"/>
    </source>
</evidence>
<feature type="transmembrane region" description="Helical" evidence="10">
    <location>
        <begin position="276"/>
        <end position="294"/>
    </location>
</feature>
<dbReference type="SMART" id="SM00382">
    <property type="entry name" value="AAA"/>
    <property type="match status" value="2"/>
</dbReference>
<dbReference type="Pfam" id="PF00005">
    <property type="entry name" value="ABC_tran"/>
    <property type="match status" value="2"/>
</dbReference>
<comment type="subcellular location">
    <subcellularLocation>
        <location evidence="1">Membrane</location>
        <topology evidence="1">Multi-pass membrane protein</topology>
    </subcellularLocation>
</comment>
<feature type="domain" description="ABC transporter" evidence="11">
    <location>
        <begin position="375"/>
        <end position="620"/>
    </location>
</feature>
<protein>
    <submittedName>
        <fullName evidence="13 15">P-loop containing nucleoside triphosphate hydrolase protein</fullName>
    </submittedName>
</protein>
<dbReference type="Gene3D" id="1.20.1560.10">
    <property type="entry name" value="ABC transporter type 1, transmembrane domain"/>
    <property type="match status" value="1"/>
</dbReference>
<feature type="transmembrane region" description="Helical" evidence="10">
    <location>
        <begin position="314"/>
        <end position="332"/>
    </location>
</feature>
<keyword evidence="7 10" id="KW-1133">Transmembrane helix</keyword>
<reference evidence="13 15" key="1">
    <citation type="journal article" date="2020" name="Stud. Mycol.">
        <title>101 Dothideomycetes genomes: a test case for predicting lifestyles and emergence of pathogens.</title>
        <authorList>
            <person name="Haridas S."/>
            <person name="Albert R."/>
            <person name="Binder M."/>
            <person name="Bloem J."/>
            <person name="Labutti K."/>
            <person name="Salamov A."/>
            <person name="Andreopoulos B."/>
            <person name="Baker S."/>
            <person name="Barry K."/>
            <person name="Bills G."/>
            <person name="Bluhm B."/>
            <person name="Cannon C."/>
            <person name="Castanera R."/>
            <person name="Culley D."/>
            <person name="Daum C."/>
            <person name="Ezra D."/>
            <person name="Gonzalez J."/>
            <person name="Henrissat B."/>
            <person name="Kuo A."/>
            <person name="Liang C."/>
            <person name="Lipzen A."/>
            <person name="Lutzoni F."/>
            <person name="Magnuson J."/>
            <person name="Mondo S."/>
            <person name="Nolan M."/>
            <person name="Ohm R."/>
            <person name="Pangilinan J."/>
            <person name="Park H.-J."/>
            <person name="Ramirez L."/>
            <person name="Alfaro M."/>
            <person name="Sun H."/>
            <person name="Tritt A."/>
            <person name="Yoshinaga Y."/>
            <person name="Zwiers L.-H."/>
            <person name="Turgeon B."/>
            <person name="Goodwin S."/>
            <person name="Spatafora J."/>
            <person name="Crous P."/>
            <person name="Grigoriev I."/>
        </authorList>
    </citation>
    <scope>NUCLEOTIDE SEQUENCE</scope>
    <source>
        <strain evidence="13 15">CBS 304.34</strain>
    </source>
</reference>
<evidence type="ECO:0000256" key="6">
    <source>
        <dbReference type="ARBA" id="ARBA00022840"/>
    </source>
</evidence>
<feature type="domain" description="ABC transporter" evidence="11">
    <location>
        <begin position="1031"/>
        <end position="1267"/>
    </location>
</feature>
<evidence type="ECO:0000256" key="7">
    <source>
        <dbReference type="ARBA" id="ARBA00022989"/>
    </source>
</evidence>
<dbReference type="PANTHER" id="PTHR43394:SF27">
    <property type="entry name" value="ATP-DEPENDENT TRANSLOCASE ABCB1-LIKE"/>
    <property type="match status" value="1"/>
</dbReference>
<evidence type="ECO:0000256" key="4">
    <source>
        <dbReference type="ARBA" id="ARBA00022692"/>
    </source>
</evidence>
<evidence type="ECO:0000256" key="5">
    <source>
        <dbReference type="ARBA" id="ARBA00022741"/>
    </source>
</evidence>
<feature type="domain" description="ABC transmembrane type-1" evidence="12">
    <location>
        <begin position="49"/>
        <end position="340"/>
    </location>
</feature>
<dbReference type="Proteomes" id="UP000504636">
    <property type="component" value="Unplaced"/>
</dbReference>
<dbReference type="OrthoDB" id="6500128at2759"/>
<dbReference type="GeneID" id="54469550"/>
<feature type="transmembrane region" description="Helical" evidence="10">
    <location>
        <begin position="923"/>
        <end position="943"/>
    </location>
</feature>
<dbReference type="FunFam" id="1.20.1560.10:FF:000057">
    <property type="entry name" value="ABC multidrug transporter SitT"/>
    <property type="match status" value="1"/>
</dbReference>
<dbReference type="AlphaFoldDB" id="A0A6A6Y101"/>
<keyword evidence="13 15" id="KW-0378">Hydrolase</keyword>
<evidence type="ECO:0000256" key="9">
    <source>
        <dbReference type="SAM" id="MobiDB-lite"/>
    </source>
</evidence>
<dbReference type="EMBL" id="MU003725">
    <property type="protein sequence ID" value="KAF2802193.1"/>
    <property type="molecule type" value="Genomic_DNA"/>
</dbReference>